<dbReference type="FunFam" id="2.60.40.10:FF:001026">
    <property type="entry name" value="Uncharacterized protein, isoform B"/>
    <property type="match status" value="1"/>
</dbReference>
<feature type="domain" description="Ig-like" evidence="2">
    <location>
        <begin position="37"/>
        <end position="144"/>
    </location>
</feature>
<dbReference type="InterPro" id="IPR003599">
    <property type="entry name" value="Ig_sub"/>
</dbReference>
<protein>
    <submittedName>
        <fullName evidence="3">Putative neural cell adhesion molecule l1</fullName>
    </submittedName>
</protein>
<feature type="chain" id="PRO_5025622594" evidence="1">
    <location>
        <begin position="21"/>
        <end position="286"/>
    </location>
</feature>
<sequence length="286" mass="31753">MTSEVGQCLIVLMLLLNSDANPTESQSGDDMEAHTGPYLTDHDITNVTTQVGTHAYLPCKLTFSGQLQVKQLGNKSVSWVRVRDDHILSVDRMTFIADERFQSHYVESTSVWTLQIKYVQARDAGVYECQVSTEPKISAQVHLNVVVPRTELVGDAVRYVKAGSKVILRCLVRGALEPPSYIMWFFGIDQIYQDNKRGWKIQMEREFLDPEMGNHTTVGSLIINVARKRDSGNYTCSPSNSEALTIMVHVINGEYSASAITSASSRGKYSDLIAAAIIISVAMLKT</sequence>
<dbReference type="InterPro" id="IPR013106">
    <property type="entry name" value="Ig_V-set"/>
</dbReference>
<dbReference type="GO" id="GO:0050808">
    <property type="term" value="P:synapse organization"/>
    <property type="evidence" value="ECO:0007669"/>
    <property type="project" value="TreeGrafter"/>
</dbReference>
<dbReference type="PROSITE" id="PS50835">
    <property type="entry name" value="IG_LIKE"/>
    <property type="match status" value="2"/>
</dbReference>
<dbReference type="InterPro" id="IPR007110">
    <property type="entry name" value="Ig-like_dom"/>
</dbReference>
<feature type="signal peptide" evidence="1">
    <location>
        <begin position="1"/>
        <end position="20"/>
    </location>
</feature>
<dbReference type="InterPro" id="IPR013783">
    <property type="entry name" value="Ig-like_fold"/>
</dbReference>
<dbReference type="InterPro" id="IPR013151">
    <property type="entry name" value="Immunoglobulin_dom"/>
</dbReference>
<dbReference type="SMART" id="SM00409">
    <property type="entry name" value="IG"/>
    <property type="match status" value="2"/>
</dbReference>
<feature type="domain" description="Ig-like" evidence="2">
    <location>
        <begin position="148"/>
        <end position="247"/>
    </location>
</feature>
<accession>A0A6B2EBU8</accession>
<name>A0A6B2EBU8_9DIPT</name>
<evidence type="ECO:0000256" key="1">
    <source>
        <dbReference type="SAM" id="SignalP"/>
    </source>
</evidence>
<proteinExistence type="predicted"/>
<dbReference type="PANTHER" id="PTHR23279:SF21">
    <property type="entry name" value="DEFECTIVE PROBOSCIS EXTENSION RESPONSE 11, ISOFORM B-RELATED"/>
    <property type="match status" value="1"/>
</dbReference>
<keyword evidence="1" id="KW-0732">Signal</keyword>
<dbReference type="InterPro" id="IPR037448">
    <property type="entry name" value="Zig-8"/>
</dbReference>
<dbReference type="SMART" id="SM00408">
    <property type="entry name" value="IGc2"/>
    <property type="match status" value="2"/>
</dbReference>
<dbReference type="AlphaFoldDB" id="A0A6B2EBU8"/>
<dbReference type="PANTHER" id="PTHR23279">
    <property type="entry name" value="DEFECTIVE PROBOSCIS EXTENSION RESPONSE DPR -RELATED"/>
    <property type="match status" value="1"/>
</dbReference>
<evidence type="ECO:0000259" key="2">
    <source>
        <dbReference type="PROSITE" id="PS50835"/>
    </source>
</evidence>
<dbReference type="GO" id="GO:0032589">
    <property type="term" value="C:neuron projection membrane"/>
    <property type="evidence" value="ECO:0007669"/>
    <property type="project" value="TreeGrafter"/>
</dbReference>
<dbReference type="FunFam" id="2.60.40.10:FF:000129">
    <property type="entry name" value="CLUMA_CG018772, isoform A"/>
    <property type="match status" value="1"/>
</dbReference>
<dbReference type="InterPro" id="IPR036179">
    <property type="entry name" value="Ig-like_dom_sf"/>
</dbReference>
<dbReference type="Pfam" id="PF00047">
    <property type="entry name" value="ig"/>
    <property type="match status" value="1"/>
</dbReference>
<dbReference type="SUPFAM" id="SSF48726">
    <property type="entry name" value="Immunoglobulin"/>
    <property type="match status" value="2"/>
</dbReference>
<dbReference type="Pfam" id="PF07686">
    <property type="entry name" value="V-set"/>
    <property type="match status" value="1"/>
</dbReference>
<reference evidence="3" key="1">
    <citation type="submission" date="2019-10" db="EMBL/GenBank/DDBJ databases">
        <title>Short sand fly seasons in Tbilisi, Georgia, hinder development of host immunity to saliva of the visceral leishmaniasis vector Phlebotomus kandelakii.</title>
        <authorList>
            <person name="Oliveira F."/>
            <person name="Giorgobiani E."/>
            <person name="Guimaraes-Costa A.B."/>
            <person name="Abdeladhim M."/>
            <person name="Oristian J."/>
            <person name="Tskhvaradze L."/>
            <person name="Tsertsvadze N."/>
            <person name="Zakalashvili M."/>
            <person name="Valenzuela J.G."/>
            <person name="Kamhawi S."/>
        </authorList>
    </citation>
    <scope>NUCLEOTIDE SEQUENCE</scope>
    <source>
        <strain evidence="3">Wild-capture in Tbilisi</strain>
        <tissue evidence="3">Salivary glands</tissue>
    </source>
</reference>
<evidence type="ECO:0000313" key="3">
    <source>
        <dbReference type="EMBL" id="NBJ60864.1"/>
    </source>
</evidence>
<dbReference type="InterPro" id="IPR003598">
    <property type="entry name" value="Ig_sub2"/>
</dbReference>
<dbReference type="Gene3D" id="2.60.40.10">
    <property type="entry name" value="Immunoglobulins"/>
    <property type="match status" value="2"/>
</dbReference>
<organism evidence="3">
    <name type="scientific">Phlebotomus kandelakii</name>
    <dbReference type="NCBI Taxonomy" id="1109342"/>
    <lineage>
        <taxon>Eukaryota</taxon>
        <taxon>Metazoa</taxon>
        <taxon>Ecdysozoa</taxon>
        <taxon>Arthropoda</taxon>
        <taxon>Hexapoda</taxon>
        <taxon>Insecta</taxon>
        <taxon>Pterygota</taxon>
        <taxon>Neoptera</taxon>
        <taxon>Endopterygota</taxon>
        <taxon>Diptera</taxon>
        <taxon>Nematocera</taxon>
        <taxon>Psychodoidea</taxon>
        <taxon>Psychodidae</taxon>
        <taxon>Phlebotomus</taxon>
        <taxon>Larroussius</taxon>
    </lineage>
</organism>
<dbReference type="EMBL" id="GIFK01003161">
    <property type="protein sequence ID" value="NBJ60864.1"/>
    <property type="molecule type" value="Transcribed_RNA"/>
</dbReference>